<dbReference type="GeneID" id="36590719"/>
<dbReference type="Proteomes" id="UP000235371">
    <property type="component" value="Unassembled WGS sequence"/>
</dbReference>
<gene>
    <name evidence="2" type="ORF">K444DRAFT_626383</name>
</gene>
<dbReference type="AlphaFoldDB" id="A0A2J6TLK1"/>
<accession>A0A2J6TLK1</accession>
<dbReference type="RefSeq" id="XP_024740803.1">
    <property type="nucleotide sequence ID" value="XM_024882642.1"/>
</dbReference>
<dbReference type="OrthoDB" id="4788787at2759"/>
<evidence type="ECO:0000313" key="2">
    <source>
        <dbReference type="EMBL" id="PMD63899.1"/>
    </source>
</evidence>
<protein>
    <recommendedName>
        <fullName evidence="4">Secreted protein</fullName>
    </recommendedName>
</protein>
<sequence length="153" mass="16946">MQAFLDTLVSALTLSAFVSATGMSLQPRNCFFTYCDCKQFSCSLTFCFDDHVNPWVLIDNAMSPNYGDDCGSLENWDRVNPAEWCDNGLRKATGQFAIWRKYGSKSPDFTVNYKNTTDSPNRGSVSATCRGVQTVDCSGHGQYNKTKHDCSGS</sequence>
<dbReference type="InParanoid" id="A0A2J6TLK1"/>
<dbReference type="EMBL" id="KZ613777">
    <property type="protein sequence ID" value="PMD63899.1"/>
    <property type="molecule type" value="Genomic_DNA"/>
</dbReference>
<evidence type="ECO:0000313" key="3">
    <source>
        <dbReference type="Proteomes" id="UP000235371"/>
    </source>
</evidence>
<keyword evidence="1" id="KW-0732">Signal</keyword>
<reference evidence="2 3" key="1">
    <citation type="submission" date="2016-04" db="EMBL/GenBank/DDBJ databases">
        <title>A degradative enzymes factory behind the ericoid mycorrhizal symbiosis.</title>
        <authorList>
            <consortium name="DOE Joint Genome Institute"/>
            <person name="Martino E."/>
            <person name="Morin E."/>
            <person name="Grelet G."/>
            <person name="Kuo A."/>
            <person name="Kohler A."/>
            <person name="Daghino S."/>
            <person name="Barry K."/>
            <person name="Choi C."/>
            <person name="Cichocki N."/>
            <person name="Clum A."/>
            <person name="Copeland A."/>
            <person name="Hainaut M."/>
            <person name="Haridas S."/>
            <person name="Labutti K."/>
            <person name="Lindquist E."/>
            <person name="Lipzen A."/>
            <person name="Khouja H.-R."/>
            <person name="Murat C."/>
            <person name="Ohm R."/>
            <person name="Olson A."/>
            <person name="Spatafora J."/>
            <person name="Veneault-Fourrey C."/>
            <person name="Henrissat B."/>
            <person name="Grigoriev I."/>
            <person name="Martin F."/>
            <person name="Perotto S."/>
        </authorList>
    </citation>
    <scope>NUCLEOTIDE SEQUENCE [LARGE SCALE GENOMIC DNA]</scope>
    <source>
        <strain evidence="2 3">E</strain>
    </source>
</reference>
<name>A0A2J6TLK1_9HELO</name>
<evidence type="ECO:0000256" key="1">
    <source>
        <dbReference type="SAM" id="SignalP"/>
    </source>
</evidence>
<organism evidence="2 3">
    <name type="scientific">Hyaloscypha bicolor E</name>
    <dbReference type="NCBI Taxonomy" id="1095630"/>
    <lineage>
        <taxon>Eukaryota</taxon>
        <taxon>Fungi</taxon>
        <taxon>Dikarya</taxon>
        <taxon>Ascomycota</taxon>
        <taxon>Pezizomycotina</taxon>
        <taxon>Leotiomycetes</taxon>
        <taxon>Helotiales</taxon>
        <taxon>Hyaloscyphaceae</taxon>
        <taxon>Hyaloscypha</taxon>
        <taxon>Hyaloscypha bicolor</taxon>
    </lineage>
</organism>
<keyword evidence="3" id="KW-1185">Reference proteome</keyword>
<proteinExistence type="predicted"/>
<evidence type="ECO:0008006" key="4">
    <source>
        <dbReference type="Google" id="ProtNLM"/>
    </source>
</evidence>
<feature type="chain" id="PRO_5014415456" description="Secreted protein" evidence="1">
    <location>
        <begin position="21"/>
        <end position="153"/>
    </location>
</feature>
<feature type="signal peptide" evidence="1">
    <location>
        <begin position="1"/>
        <end position="20"/>
    </location>
</feature>